<feature type="region of interest" description="Disordered" evidence="2">
    <location>
        <begin position="76"/>
        <end position="113"/>
    </location>
</feature>
<keyword evidence="4" id="KW-1185">Reference proteome</keyword>
<feature type="compositionally biased region" description="Polar residues" evidence="2">
    <location>
        <begin position="244"/>
        <end position="254"/>
    </location>
</feature>
<evidence type="ECO:0000313" key="4">
    <source>
        <dbReference type="Proteomes" id="UP001164286"/>
    </source>
</evidence>
<protein>
    <submittedName>
        <fullName evidence="3">Uncharacterized protein</fullName>
    </submittedName>
</protein>
<evidence type="ECO:0000313" key="3">
    <source>
        <dbReference type="EMBL" id="KAI9638301.1"/>
    </source>
</evidence>
<feature type="region of interest" description="Disordered" evidence="2">
    <location>
        <begin position="441"/>
        <end position="532"/>
    </location>
</feature>
<feature type="compositionally biased region" description="Basic residues" evidence="2">
    <location>
        <begin position="20"/>
        <end position="32"/>
    </location>
</feature>
<dbReference type="AlphaFoldDB" id="A0AA38HDA4"/>
<evidence type="ECO:0000256" key="2">
    <source>
        <dbReference type="SAM" id="MobiDB-lite"/>
    </source>
</evidence>
<comment type="caution">
    <text evidence="3">The sequence shown here is derived from an EMBL/GenBank/DDBJ whole genome shotgun (WGS) entry which is preliminary data.</text>
</comment>
<keyword evidence="1" id="KW-0175">Coiled coil</keyword>
<feature type="region of interest" description="Disordered" evidence="2">
    <location>
        <begin position="672"/>
        <end position="744"/>
    </location>
</feature>
<name>A0AA38HDA4_9TREE</name>
<dbReference type="EMBL" id="JAKWFO010000003">
    <property type="protein sequence ID" value="KAI9638301.1"/>
    <property type="molecule type" value="Genomic_DNA"/>
</dbReference>
<sequence>MSPSQSPSSMYSHAPTVIHHSAHRSALARRATRQLSKWTESPTSTHDHHSNHSSPHAPVRAADYSYNGNYNTEYTARRKSQGLTQSPYSPYQGLDDDRHDGDDEHVSTVQSGPTVRKYADLNFDDEDEDDAIGFAQIGRREKIGGEWGTPESALAGIGRQATRMMRAATTKKGSGGKDVGVGLGLGIGGMLGGGSYARDDRKGKESGNVSPSTSVASRGSGRQRLGDLLSTSSRKPTRERDFLTSGSKVSIASDQSRETATTRTSSSESSVGEAVITPNHSSAFTPYHDRDHSFNTAVKYTYPTRSATTSAQQYAERATGHTPTLAPSARIYDPATNTNSNTVNLSPAAFALSPTPANFAASDRPLMSSGSPGFGLISLEVAQERERVRLGGPTPKSSGTKKGKDQTTPRLPAVPTLPATQSQKIKNKKSLISLFRSATAYASGSSGPAGPAPPVPGFSMVNTSAGGKKMNIGEPMPLMLPHEGMATPSARDPPEQWPSAPRESREDARPPMRDDRPPQASRTLLPGPKLELRPVSMMLANGLPEDYLASSSTSELDDSQDGRSSVFTATESLSSTSSLLEDPDASDPSAHPEVLALRKELANLKKTHQYQQSELSSQLREMKDQLSATQAEMEEVRADKQRWAPREDGCTECGCTCGMAVSEMLMGSAPSPRLASGAGTVMGRARSGTTSRSVRSVRSTKSTTSGRADYSGIPVPAVPIPERTPGGGGGRGVMDRGRVKTGGARGVFGTGSLYEWE</sequence>
<proteinExistence type="predicted"/>
<feature type="coiled-coil region" evidence="1">
    <location>
        <begin position="612"/>
        <end position="639"/>
    </location>
</feature>
<gene>
    <name evidence="3" type="ORF">MKK02DRAFT_42689</name>
</gene>
<dbReference type="GeneID" id="77731321"/>
<feature type="compositionally biased region" description="Basic and acidic residues" evidence="2">
    <location>
        <begin position="502"/>
        <end position="517"/>
    </location>
</feature>
<feature type="region of interest" description="Disordered" evidence="2">
    <location>
        <begin position="385"/>
        <end position="425"/>
    </location>
</feature>
<feature type="region of interest" description="Disordered" evidence="2">
    <location>
        <begin position="196"/>
        <end position="274"/>
    </location>
</feature>
<feature type="region of interest" description="Disordered" evidence="2">
    <location>
        <begin position="314"/>
        <end position="333"/>
    </location>
</feature>
<feature type="compositionally biased region" description="Basic and acidic residues" evidence="2">
    <location>
        <begin position="95"/>
        <end position="106"/>
    </location>
</feature>
<feature type="compositionally biased region" description="Low complexity" evidence="2">
    <location>
        <begin position="1"/>
        <end position="12"/>
    </location>
</feature>
<feature type="compositionally biased region" description="Low complexity" evidence="2">
    <location>
        <begin position="258"/>
        <end position="270"/>
    </location>
</feature>
<feature type="region of interest" description="Disordered" evidence="2">
    <location>
        <begin position="1"/>
        <end position="64"/>
    </location>
</feature>
<accession>A0AA38HDA4</accession>
<reference evidence="3" key="1">
    <citation type="journal article" date="2022" name="G3 (Bethesda)">
        <title>High quality genome of the basidiomycete yeast Dioszegia hungarica PDD-24b-2 isolated from cloud water.</title>
        <authorList>
            <person name="Jarrige D."/>
            <person name="Haridas S."/>
            <person name="Bleykasten-Grosshans C."/>
            <person name="Joly M."/>
            <person name="Nadalig T."/>
            <person name="Sancelme M."/>
            <person name="Vuilleumier S."/>
            <person name="Grigoriev I.V."/>
            <person name="Amato P."/>
            <person name="Bringel F."/>
        </authorList>
    </citation>
    <scope>NUCLEOTIDE SEQUENCE</scope>
    <source>
        <strain evidence="3">PDD-24b-2</strain>
    </source>
</reference>
<dbReference type="RefSeq" id="XP_052948078.1">
    <property type="nucleotide sequence ID" value="XM_053092116.1"/>
</dbReference>
<organism evidence="3 4">
    <name type="scientific">Dioszegia hungarica</name>
    <dbReference type="NCBI Taxonomy" id="4972"/>
    <lineage>
        <taxon>Eukaryota</taxon>
        <taxon>Fungi</taxon>
        <taxon>Dikarya</taxon>
        <taxon>Basidiomycota</taxon>
        <taxon>Agaricomycotina</taxon>
        <taxon>Tremellomycetes</taxon>
        <taxon>Tremellales</taxon>
        <taxon>Bulleribasidiaceae</taxon>
        <taxon>Dioszegia</taxon>
    </lineage>
</organism>
<evidence type="ECO:0000256" key="1">
    <source>
        <dbReference type="SAM" id="Coils"/>
    </source>
</evidence>
<feature type="compositionally biased region" description="Low complexity" evidence="2">
    <location>
        <begin position="686"/>
        <end position="707"/>
    </location>
</feature>
<dbReference type="Proteomes" id="UP001164286">
    <property type="component" value="Unassembled WGS sequence"/>
</dbReference>
<feature type="compositionally biased region" description="Polar residues" evidence="2">
    <location>
        <begin position="207"/>
        <end position="217"/>
    </location>
</feature>